<feature type="compositionally biased region" description="Acidic residues" evidence="1">
    <location>
        <begin position="240"/>
        <end position="252"/>
    </location>
</feature>
<dbReference type="RefSeq" id="XP_009014917.1">
    <property type="nucleotide sequence ID" value="XM_009016669.1"/>
</dbReference>
<protein>
    <recommendedName>
        <fullName evidence="2">PDZ domain-containing protein</fullName>
    </recommendedName>
</protein>
<keyword evidence="5" id="KW-1185">Reference proteome</keyword>
<feature type="region of interest" description="Disordered" evidence="1">
    <location>
        <begin position="281"/>
        <end position="302"/>
    </location>
</feature>
<feature type="domain" description="PDZ" evidence="2">
    <location>
        <begin position="307"/>
        <end position="363"/>
    </location>
</feature>
<gene>
    <name evidence="4" type="primary">20203380</name>
    <name evidence="3" type="ORF">HELRODRAFT_170842</name>
</gene>
<dbReference type="Gene3D" id="2.30.42.10">
    <property type="match status" value="2"/>
</dbReference>
<dbReference type="GeneID" id="20203380"/>
<feature type="region of interest" description="Disordered" evidence="1">
    <location>
        <begin position="24"/>
        <end position="45"/>
    </location>
</feature>
<feature type="compositionally biased region" description="Low complexity" evidence="1">
    <location>
        <begin position="161"/>
        <end position="189"/>
    </location>
</feature>
<dbReference type="SUPFAM" id="SSF50156">
    <property type="entry name" value="PDZ domain-like"/>
    <property type="match status" value="2"/>
</dbReference>
<evidence type="ECO:0000313" key="5">
    <source>
        <dbReference type="Proteomes" id="UP000015101"/>
    </source>
</evidence>
<feature type="compositionally biased region" description="Pro residues" evidence="1">
    <location>
        <begin position="205"/>
        <end position="216"/>
    </location>
</feature>
<dbReference type="EMBL" id="AMQM01003694">
    <property type="status" value="NOT_ANNOTATED_CDS"/>
    <property type="molecule type" value="Genomic_DNA"/>
</dbReference>
<accession>T1F3I1</accession>
<reference evidence="3 5" key="2">
    <citation type="journal article" date="2013" name="Nature">
        <title>Insights into bilaterian evolution from three spiralian genomes.</title>
        <authorList>
            <person name="Simakov O."/>
            <person name="Marletaz F."/>
            <person name="Cho S.J."/>
            <person name="Edsinger-Gonzales E."/>
            <person name="Havlak P."/>
            <person name="Hellsten U."/>
            <person name="Kuo D.H."/>
            <person name="Larsson T."/>
            <person name="Lv J."/>
            <person name="Arendt D."/>
            <person name="Savage R."/>
            <person name="Osoegawa K."/>
            <person name="de Jong P."/>
            <person name="Grimwood J."/>
            <person name="Chapman J.A."/>
            <person name="Shapiro H."/>
            <person name="Aerts A."/>
            <person name="Otillar R.P."/>
            <person name="Terry A.Y."/>
            <person name="Boore J.L."/>
            <person name="Grigoriev I.V."/>
            <person name="Lindberg D.R."/>
            <person name="Seaver E.C."/>
            <person name="Weisblat D.A."/>
            <person name="Putnam N.H."/>
            <person name="Rokhsar D.S."/>
        </authorList>
    </citation>
    <scope>NUCLEOTIDE SEQUENCE</scope>
</reference>
<organism evidence="4 5">
    <name type="scientific">Helobdella robusta</name>
    <name type="common">Californian leech</name>
    <dbReference type="NCBI Taxonomy" id="6412"/>
    <lineage>
        <taxon>Eukaryota</taxon>
        <taxon>Metazoa</taxon>
        <taxon>Spiralia</taxon>
        <taxon>Lophotrochozoa</taxon>
        <taxon>Annelida</taxon>
        <taxon>Clitellata</taxon>
        <taxon>Hirudinea</taxon>
        <taxon>Rhynchobdellida</taxon>
        <taxon>Glossiphoniidae</taxon>
        <taxon>Helobdella</taxon>
    </lineage>
</organism>
<dbReference type="FunFam" id="2.30.42.10:FF:000127">
    <property type="entry name" value="Pro-interleukin-16"/>
    <property type="match status" value="1"/>
</dbReference>
<dbReference type="KEGG" id="hro:HELRODRAFT_170842"/>
<feature type="compositionally biased region" description="Low complexity" evidence="1">
    <location>
        <begin position="441"/>
        <end position="475"/>
    </location>
</feature>
<evidence type="ECO:0000259" key="2">
    <source>
        <dbReference type="PROSITE" id="PS50106"/>
    </source>
</evidence>
<dbReference type="InterPro" id="IPR051342">
    <property type="entry name" value="PDZ_scaffold"/>
</dbReference>
<evidence type="ECO:0000256" key="1">
    <source>
        <dbReference type="SAM" id="MobiDB-lite"/>
    </source>
</evidence>
<dbReference type="AlphaFoldDB" id="T1F3I1"/>
<dbReference type="InParanoid" id="T1F3I1"/>
<dbReference type="InterPro" id="IPR036034">
    <property type="entry name" value="PDZ_sf"/>
</dbReference>
<dbReference type="PROSITE" id="PS50106">
    <property type="entry name" value="PDZ"/>
    <property type="match status" value="2"/>
</dbReference>
<dbReference type="Pfam" id="PF00595">
    <property type="entry name" value="PDZ"/>
    <property type="match status" value="2"/>
</dbReference>
<feature type="region of interest" description="Disordered" evidence="1">
    <location>
        <begin position="440"/>
        <end position="475"/>
    </location>
</feature>
<dbReference type="PANTHER" id="PTHR19964:SF92">
    <property type="entry name" value="PATJ HOMOLOG"/>
    <property type="match status" value="1"/>
</dbReference>
<feature type="compositionally biased region" description="Low complexity" evidence="1">
    <location>
        <begin position="34"/>
        <end position="45"/>
    </location>
</feature>
<feature type="compositionally biased region" description="Polar residues" evidence="1">
    <location>
        <begin position="145"/>
        <end position="160"/>
    </location>
</feature>
<dbReference type="STRING" id="6412.T1F3I1"/>
<dbReference type="InterPro" id="IPR001478">
    <property type="entry name" value="PDZ"/>
</dbReference>
<feature type="domain" description="PDZ" evidence="2">
    <location>
        <begin position="495"/>
        <end position="550"/>
    </location>
</feature>
<reference evidence="5" key="1">
    <citation type="submission" date="2012-12" db="EMBL/GenBank/DDBJ databases">
        <authorList>
            <person name="Hellsten U."/>
            <person name="Grimwood J."/>
            <person name="Chapman J.A."/>
            <person name="Shapiro H."/>
            <person name="Aerts A."/>
            <person name="Otillar R.P."/>
            <person name="Terry A.Y."/>
            <person name="Boore J.L."/>
            <person name="Simakov O."/>
            <person name="Marletaz F."/>
            <person name="Cho S.-J."/>
            <person name="Edsinger-Gonzales E."/>
            <person name="Havlak P."/>
            <person name="Kuo D.-H."/>
            <person name="Larsson T."/>
            <person name="Lv J."/>
            <person name="Arendt D."/>
            <person name="Savage R."/>
            <person name="Osoegawa K."/>
            <person name="de Jong P."/>
            <person name="Lindberg D.R."/>
            <person name="Seaver E.C."/>
            <person name="Weisblat D.A."/>
            <person name="Putnam N.H."/>
            <person name="Grigoriev I.V."/>
            <person name="Rokhsar D.S."/>
        </authorList>
    </citation>
    <scope>NUCLEOTIDE SEQUENCE</scope>
</reference>
<dbReference type="EMBL" id="KB096275">
    <property type="protein sequence ID" value="ESO06821.1"/>
    <property type="molecule type" value="Genomic_DNA"/>
</dbReference>
<reference evidence="4" key="3">
    <citation type="submission" date="2015-06" db="UniProtKB">
        <authorList>
            <consortium name="EnsemblMetazoa"/>
        </authorList>
    </citation>
    <scope>IDENTIFICATION</scope>
</reference>
<feature type="compositionally biased region" description="Polar residues" evidence="1">
    <location>
        <begin position="288"/>
        <end position="299"/>
    </location>
</feature>
<evidence type="ECO:0000313" key="4">
    <source>
        <dbReference type="EnsemblMetazoa" id="HelroP170842"/>
    </source>
</evidence>
<name>T1F3I1_HELRO</name>
<dbReference type="OrthoDB" id="123971at2759"/>
<dbReference type="Proteomes" id="UP000015101">
    <property type="component" value="Unassembled WGS sequence"/>
</dbReference>
<evidence type="ECO:0000313" key="3">
    <source>
        <dbReference type="EMBL" id="ESO06821.1"/>
    </source>
</evidence>
<dbReference type="EnsemblMetazoa" id="HelroT170842">
    <property type="protein sequence ID" value="HelroP170842"/>
    <property type="gene ID" value="HelroG170842"/>
</dbReference>
<dbReference type="PANTHER" id="PTHR19964">
    <property type="entry name" value="MULTIPLE PDZ DOMAIN PROTEIN"/>
    <property type="match status" value="1"/>
</dbReference>
<dbReference type="HOGENOM" id="CLU_424720_0_0_1"/>
<sequence length="645" mass="71021">MDHMAAIPLNLSNSFRFSSTSIHRGRSDYGDNRSSSSSSSSNVTKNKTTAYTIATTTATTTTTKITTSRSSNEWDLKQICDTYAGRLSLKEKNEKPTKGGKILAVAKVAGDDGTSGGGGRSGGGGGGDGRSGATCMDDVERHKQITTSHSTALTDLTYTSNNNNNTTPNNNNNNNSDINKNNNINRRSNGTGSQNEPTTHQSLPHPLPPHPPPSHPPRSDVTIAASKQDIPRSDSNDIQFDNEDDDDDDEEDEELMASMHLLNSNNNNDDDDVLISCNDRHHHHHHQPVTSQISSASSSRHPDDVTDLFIERSKMPLGLRLIGGSNTAMKNVYVSEIIKDGAIDLDGRLKVGDVILEINGHKLDQTLNNNNINNSNNNSNISNIVNNNKNNKNTASTNNNTNVNNINKHINNFNDDDIARAYYLLQQNNNNLKLLIKRSKNQNNNNNTSNDSSNETSTTNNNRNNNSRQNSNVSNSLKDYSTLEFNNISYYDNFTLELVRKVNKGLGICFSYGHYNNSLLVTNIIKGSAVDIDGRLMVGDEIVAVNGEEIGEGDLKVTKLKLVAGNDPSHCWVSISTICYKNMFRSKIKKNISSEISQTSLEYGMKVLKLKKETHRRTRIFNATYSGKVTLKVNRIKKIATHPVI</sequence>
<dbReference type="SMART" id="SM00228">
    <property type="entry name" value="PDZ"/>
    <property type="match status" value="2"/>
</dbReference>
<dbReference type="CTD" id="20203380"/>
<dbReference type="EMBL" id="AMQM01003695">
    <property type="status" value="NOT_ANNOTATED_CDS"/>
    <property type="molecule type" value="Genomic_DNA"/>
</dbReference>
<proteinExistence type="predicted"/>
<dbReference type="eggNOG" id="KOG3528">
    <property type="taxonomic scope" value="Eukaryota"/>
</dbReference>
<feature type="region of interest" description="Disordered" evidence="1">
    <location>
        <begin position="109"/>
        <end position="252"/>
    </location>
</feature>
<feature type="region of interest" description="Disordered" evidence="1">
    <location>
        <begin position="369"/>
        <end position="403"/>
    </location>
</feature>
<feature type="compositionally biased region" description="Gly residues" evidence="1">
    <location>
        <begin position="113"/>
        <end position="130"/>
    </location>
</feature>